<reference evidence="2" key="1">
    <citation type="journal article" date="2019" name="Int. J. Syst. Evol. Microbiol.">
        <title>The Global Catalogue of Microorganisms (GCM) 10K type strain sequencing project: providing services to taxonomists for standard genome sequencing and annotation.</title>
        <authorList>
            <consortium name="The Broad Institute Genomics Platform"/>
            <consortium name="The Broad Institute Genome Sequencing Center for Infectious Disease"/>
            <person name="Wu L."/>
            <person name="Ma J."/>
        </authorList>
    </citation>
    <scope>NUCLEOTIDE SEQUENCE [LARGE SCALE GENOMIC DNA]</scope>
    <source>
        <strain evidence="2">CGMCC 1.13681</strain>
    </source>
</reference>
<dbReference type="Proteomes" id="UP001596413">
    <property type="component" value="Unassembled WGS sequence"/>
</dbReference>
<evidence type="ECO:0000313" key="1">
    <source>
        <dbReference type="EMBL" id="MFC7216992.1"/>
    </source>
</evidence>
<keyword evidence="2" id="KW-1185">Reference proteome</keyword>
<protein>
    <submittedName>
        <fullName evidence="1">Uncharacterized protein</fullName>
    </submittedName>
</protein>
<evidence type="ECO:0000313" key="2">
    <source>
        <dbReference type="Proteomes" id="UP001596413"/>
    </source>
</evidence>
<dbReference type="EMBL" id="JBHSZO010000002">
    <property type="protein sequence ID" value="MFC7216992.1"/>
    <property type="molecule type" value="Genomic_DNA"/>
</dbReference>
<comment type="caution">
    <text evidence="1">The sequence shown here is derived from an EMBL/GenBank/DDBJ whole genome shotgun (WGS) entry which is preliminary data.</text>
</comment>
<accession>A0ABW2GB48</accession>
<organism evidence="1 2">
    <name type="scientific">Streptomyces polyrhachis</name>
    <dbReference type="NCBI Taxonomy" id="1282885"/>
    <lineage>
        <taxon>Bacteria</taxon>
        <taxon>Bacillati</taxon>
        <taxon>Actinomycetota</taxon>
        <taxon>Actinomycetes</taxon>
        <taxon>Kitasatosporales</taxon>
        <taxon>Streptomycetaceae</taxon>
        <taxon>Streptomyces</taxon>
    </lineage>
</organism>
<dbReference type="RefSeq" id="WP_386411236.1">
    <property type="nucleotide sequence ID" value="NZ_JBHSZO010000002.1"/>
</dbReference>
<proteinExistence type="predicted"/>
<gene>
    <name evidence="1" type="ORF">ACFQLX_02225</name>
</gene>
<sequence length="409" mass="44439">MIDILIPAPYQVDEHGLRRVAVDELLSCVLDAESPWWRRDPCAVALIGRVPKERVPALMERVRDADCERGIRAALLEVLSDRVELLPCLASGTQQDVRHEREATILKMRALLGDRSALPALAGTVGSSEVRAARLCGAGLDALVARYGLDALLTDFDDRLPQDRIRALRVRHRAGEDVTDALADPDREVAQEAARTCRLDVDRLRAYLDHAPTPEAKLWATYALACTARGEAYADEVYGALGPVEVAGLDDEICRAIVHTYEVWSGSRTGPRWRLEALYSEPPAPVDEEGQLLRVAAALAAAGLSPQPPSSGAHDHGGGGRATYHAIGFADGRSRLLVSTLGRFVTGEDPGRTDSAVRRALESEGFRWIDDATGAVAVPDLAVGVLDHHPDLSVRDVLFFWTGCEPSCW</sequence>
<name>A0ABW2GB48_9ACTN</name>